<keyword evidence="1" id="KW-0812">Transmembrane</keyword>
<feature type="transmembrane region" description="Helical" evidence="1">
    <location>
        <begin position="21"/>
        <end position="45"/>
    </location>
</feature>
<evidence type="ECO:0000259" key="2">
    <source>
        <dbReference type="Pfam" id="PF14378"/>
    </source>
</evidence>
<evidence type="ECO:0000256" key="1">
    <source>
        <dbReference type="SAM" id="Phobius"/>
    </source>
</evidence>
<feature type="transmembrane region" description="Helical" evidence="1">
    <location>
        <begin position="280"/>
        <end position="301"/>
    </location>
</feature>
<dbReference type="GO" id="GO:0016020">
    <property type="term" value="C:membrane"/>
    <property type="evidence" value="ECO:0007669"/>
    <property type="project" value="UniProtKB-SubCell"/>
</dbReference>
<dbReference type="Proteomes" id="UP000563524">
    <property type="component" value="Unassembled WGS sequence"/>
</dbReference>
<feature type="transmembrane region" description="Helical" evidence="1">
    <location>
        <begin position="185"/>
        <end position="209"/>
    </location>
</feature>
<reference evidence="3 4" key="1">
    <citation type="submission" date="2020-08" db="EMBL/GenBank/DDBJ databases">
        <title>Genomic Encyclopedia of Type Strains, Phase IV (KMG-IV): sequencing the most valuable type-strain genomes for metagenomic binning, comparative biology and taxonomic classification.</title>
        <authorList>
            <person name="Goeker M."/>
        </authorList>
    </citation>
    <scope>NUCLEOTIDE SEQUENCE [LARGE SCALE GENOMIC DNA]</scope>
    <source>
        <strain evidence="3 4">DSM 102850</strain>
    </source>
</reference>
<name>A0A840I1J4_9PROT</name>
<feature type="domain" description="Inositolphosphotransferase Aur1/Ipt1" evidence="2">
    <location>
        <begin position="144"/>
        <end position="317"/>
    </location>
</feature>
<keyword evidence="1" id="KW-1133">Transmembrane helix</keyword>
<feature type="transmembrane region" description="Helical" evidence="1">
    <location>
        <begin position="153"/>
        <end position="173"/>
    </location>
</feature>
<gene>
    <name evidence="3" type="ORF">GGQ59_001410</name>
</gene>
<dbReference type="InterPro" id="IPR026841">
    <property type="entry name" value="Aur1/Ipt1"/>
</dbReference>
<keyword evidence="1" id="KW-0472">Membrane</keyword>
<feature type="transmembrane region" description="Helical" evidence="1">
    <location>
        <begin position="90"/>
        <end position="111"/>
    </location>
</feature>
<protein>
    <submittedName>
        <fullName evidence="3">Uncharacterized membrane protein YciS (DUF1049 family)</fullName>
    </submittedName>
</protein>
<dbReference type="EMBL" id="JACHOB010000002">
    <property type="protein sequence ID" value="MBB4658896.1"/>
    <property type="molecule type" value="Genomic_DNA"/>
</dbReference>
<dbReference type="Pfam" id="PF14378">
    <property type="entry name" value="PAP2_3"/>
    <property type="match status" value="1"/>
</dbReference>
<keyword evidence="4" id="KW-1185">Reference proteome</keyword>
<comment type="caution">
    <text evidence="3">The sequence shown here is derived from an EMBL/GenBank/DDBJ whole genome shotgun (WGS) entry which is preliminary data.</text>
</comment>
<evidence type="ECO:0000313" key="3">
    <source>
        <dbReference type="EMBL" id="MBB4658896.1"/>
    </source>
</evidence>
<organism evidence="3 4">
    <name type="scientific">Parvularcula dongshanensis</name>
    <dbReference type="NCBI Taxonomy" id="1173995"/>
    <lineage>
        <taxon>Bacteria</taxon>
        <taxon>Pseudomonadati</taxon>
        <taxon>Pseudomonadota</taxon>
        <taxon>Alphaproteobacteria</taxon>
        <taxon>Parvularculales</taxon>
        <taxon>Parvularculaceae</taxon>
        <taxon>Parvularcula</taxon>
    </lineage>
</organism>
<dbReference type="AlphaFoldDB" id="A0A840I1J4"/>
<feature type="transmembrane region" description="Helical" evidence="1">
    <location>
        <begin position="51"/>
        <end position="69"/>
    </location>
</feature>
<evidence type="ECO:0000313" key="4">
    <source>
        <dbReference type="Proteomes" id="UP000563524"/>
    </source>
</evidence>
<proteinExistence type="predicted"/>
<sequence length="338" mass="36861">MTTSLRNRGLDLTGWTRDHHVYIFVTIFAGSALLFDTATFAAQIGRFIPRFTAQVLPLAVPAALAFGILRYPNGPIGGIARLVRERGARALIAVTALFAGLAAFTTFKSAIPNLVPFYADPAIVALESSLLGSDPWRLLHDALGPRLGSFLLYSYHLPWFAWWTGLYVVVAWLKPSVLRSQYLLSFFLVLVLIGVVAATFGASVGPIFFDRIYGGERFGDLSRALQSVRFGDSVVRYADYLYSLHTEGRAGLGGGISALPSMHCAAVTLNALYMSQVHRLAGTLAWLFAACIYVGSVYTGWHYVVDGLVSLVGVTLIWKGTGSYLRTPQTRTESQLRA</sequence>
<feature type="transmembrane region" description="Helical" evidence="1">
    <location>
        <begin position="250"/>
        <end position="273"/>
    </location>
</feature>
<accession>A0A840I1J4</accession>